<evidence type="ECO:0000259" key="7">
    <source>
        <dbReference type="Pfam" id="PF14322"/>
    </source>
</evidence>
<keyword evidence="4" id="KW-0472">Membrane</keyword>
<dbReference type="AlphaFoldDB" id="A0A4Y8WQ70"/>
<comment type="similarity">
    <text evidence="2">Belongs to the SusD family.</text>
</comment>
<dbReference type="Proteomes" id="UP000297225">
    <property type="component" value="Unassembled WGS sequence"/>
</dbReference>
<evidence type="ECO:0000256" key="1">
    <source>
        <dbReference type="ARBA" id="ARBA00004442"/>
    </source>
</evidence>
<dbReference type="Pfam" id="PF07980">
    <property type="entry name" value="SusD_RagB"/>
    <property type="match status" value="1"/>
</dbReference>
<keyword evidence="5" id="KW-0998">Cell outer membrane</keyword>
<evidence type="ECO:0000313" key="8">
    <source>
        <dbReference type="EMBL" id="TFH94540.1"/>
    </source>
</evidence>
<dbReference type="RefSeq" id="WP_134849714.1">
    <property type="nucleotide sequence ID" value="NZ_CP197400.1"/>
</dbReference>
<evidence type="ECO:0000256" key="2">
    <source>
        <dbReference type="ARBA" id="ARBA00006275"/>
    </source>
</evidence>
<dbReference type="InterPro" id="IPR033985">
    <property type="entry name" value="SusD-like_N"/>
</dbReference>
<keyword evidence="9" id="KW-1185">Reference proteome</keyword>
<organism evidence="8 9">
    <name type="scientific">Porphyromonas levii</name>
    <dbReference type="NCBI Taxonomy" id="28114"/>
    <lineage>
        <taxon>Bacteria</taxon>
        <taxon>Pseudomonadati</taxon>
        <taxon>Bacteroidota</taxon>
        <taxon>Bacteroidia</taxon>
        <taxon>Bacteroidales</taxon>
        <taxon>Porphyromonadaceae</taxon>
        <taxon>Porphyromonas</taxon>
    </lineage>
</organism>
<dbReference type="OrthoDB" id="1016139at2"/>
<protein>
    <submittedName>
        <fullName evidence="8">RagB/SusD family nutrient uptake outer membrane protein</fullName>
    </submittedName>
</protein>
<proteinExistence type="inferred from homology"/>
<name>A0A4Y8WQ70_9PORP</name>
<comment type="caution">
    <text evidence="8">The sequence shown here is derived from an EMBL/GenBank/DDBJ whole genome shotgun (WGS) entry which is preliminary data.</text>
</comment>
<comment type="subcellular location">
    <subcellularLocation>
        <location evidence="1">Cell outer membrane</location>
    </subcellularLocation>
</comment>
<reference evidence="8 9" key="1">
    <citation type="submission" date="2019-03" db="EMBL/GenBank/DDBJ databases">
        <title>Porphyromonas levii Isolated from the Uterus of Dairy Cows.</title>
        <authorList>
            <person name="Francis A.M."/>
        </authorList>
    </citation>
    <scope>NUCLEOTIDE SEQUENCE [LARGE SCALE GENOMIC DNA]</scope>
    <source>
        <strain evidence="8 9">AF5678</strain>
    </source>
</reference>
<dbReference type="CDD" id="cd08977">
    <property type="entry name" value="SusD"/>
    <property type="match status" value="1"/>
</dbReference>
<dbReference type="InterPro" id="IPR012944">
    <property type="entry name" value="SusD_RagB_dom"/>
</dbReference>
<evidence type="ECO:0000256" key="4">
    <source>
        <dbReference type="ARBA" id="ARBA00023136"/>
    </source>
</evidence>
<gene>
    <name evidence="8" type="ORF">E4P47_07040</name>
</gene>
<feature type="domain" description="SusD-like N-terminal" evidence="7">
    <location>
        <begin position="98"/>
        <end position="235"/>
    </location>
</feature>
<evidence type="ECO:0000313" key="9">
    <source>
        <dbReference type="Proteomes" id="UP000297225"/>
    </source>
</evidence>
<keyword evidence="3" id="KW-0732">Signal</keyword>
<dbReference type="STRING" id="1122973.GCA_000379925_00528"/>
<dbReference type="GO" id="GO:0009279">
    <property type="term" value="C:cell outer membrane"/>
    <property type="evidence" value="ECO:0007669"/>
    <property type="project" value="UniProtKB-SubCell"/>
</dbReference>
<sequence>MNKIKYALLPVAMIALVGMSSSCKGVLDLTPEDYYGSGNYWKTEAHVVGYADGLHNHLRSYYVDHTINFGELRSGIYVDGTSSDGMTTSGGDIRLQNFNADHTGVSNYANIYGRIINCNLLISRAPSVEMDEAKRNFFMAQAYGLRAFYYYDLYRNWGGVPLRLDVAVIDGELDPQKLYLPQAKPSEVMAQIKSDIQKSLELFGNQKEFDPYGRGAKKSYWNKAATEALAADVYLWNGKVSIGDNKSNAADLAIAKQHLTSLTNNYGLALEDEFASVFSTKNKGNKEVILAIRFLDGEATNFNGYWTYSGDTGAVGANAYRADGTKWNDPLGVKKGFTMAYEYIHPLYKQFDADDTRRDATFYPSFLKNKETGALELYGLHTQKNIGSINSSGDRVFDGDYILYRLPWVYLSLAEIANYEGNGTEVAKYINLVRKRAYGSKWNEATHGYKSGDFTANELAILKEKDKEFIQEGQRWWDLRRMTLTKDGTPLVFTSEGNFGRTPLLDKATESYKLLWPLDKTLLSKEKLLVQTPGYK</sequence>
<dbReference type="Pfam" id="PF14322">
    <property type="entry name" value="SusD-like_3"/>
    <property type="match status" value="1"/>
</dbReference>
<feature type="domain" description="RagB/SusD" evidence="6">
    <location>
        <begin position="379"/>
        <end position="535"/>
    </location>
</feature>
<evidence type="ECO:0000256" key="3">
    <source>
        <dbReference type="ARBA" id="ARBA00022729"/>
    </source>
</evidence>
<evidence type="ECO:0000259" key="6">
    <source>
        <dbReference type="Pfam" id="PF07980"/>
    </source>
</evidence>
<evidence type="ECO:0000256" key="5">
    <source>
        <dbReference type="ARBA" id="ARBA00023237"/>
    </source>
</evidence>
<dbReference type="PROSITE" id="PS51257">
    <property type="entry name" value="PROKAR_LIPOPROTEIN"/>
    <property type="match status" value="1"/>
</dbReference>
<dbReference type="EMBL" id="SPNC01000110">
    <property type="protein sequence ID" value="TFH94540.1"/>
    <property type="molecule type" value="Genomic_DNA"/>
</dbReference>
<dbReference type="SUPFAM" id="SSF48452">
    <property type="entry name" value="TPR-like"/>
    <property type="match status" value="1"/>
</dbReference>
<accession>A0A4Y8WQ70</accession>
<dbReference type="InterPro" id="IPR011990">
    <property type="entry name" value="TPR-like_helical_dom_sf"/>
</dbReference>
<dbReference type="Gene3D" id="1.25.40.390">
    <property type="match status" value="1"/>
</dbReference>